<dbReference type="CDD" id="cd01949">
    <property type="entry name" value="GGDEF"/>
    <property type="match status" value="1"/>
</dbReference>
<dbReference type="SUPFAM" id="SSF55073">
    <property type="entry name" value="Nucleotide cyclase"/>
    <property type="match status" value="1"/>
</dbReference>
<evidence type="ECO:0000313" key="6">
    <source>
        <dbReference type="EMBL" id="MBG0779242.1"/>
    </source>
</evidence>
<evidence type="ECO:0000256" key="1">
    <source>
        <dbReference type="ARBA" id="ARBA00012528"/>
    </source>
</evidence>
<reference evidence="6" key="1">
    <citation type="submission" date="2020-07" db="EMBL/GenBank/DDBJ databases">
        <title>Severe corrosion of carbon steel in oil field produced water can be linked to methanogenic archaea containing a special type of NiFe hydrogenase.</title>
        <authorList>
            <person name="Lahme S."/>
            <person name="Mand J."/>
            <person name="Longwell J."/>
            <person name="Smith R."/>
            <person name="Enning D."/>
        </authorList>
    </citation>
    <scope>NUCLEOTIDE SEQUENCE</scope>
    <source>
        <strain evidence="6">MIC098Bin6</strain>
    </source>
</reference>
<comment type="caution">
    <text evidence="6">The sequence shown here is derived from an EMBL/GenBank/DDBJ whole genome shotgun (WGS) entry which is preliminary data.</text>
</comment>
<dbReference type="InterPro" id="IPR050469">
    <property type="entry name" value="Diguanylate_Cyclase"/>
</dbReference>
<name>A0A931CTP0_9BACT</name>
<dbReference type="PANTHER" id="PTHR45138:SF9">
    <property type="entry name" value="DIGUANYLATE CYCLASE DGCM-RELATED"/>
    <property type="match status" value="1"/>
</dbReference>
<dbReference type="InterPro" id="IPR001789">
    <property type="entry name" value="Sig_transdc_resp-reg_receiver"/>
</dbReference>
<dbReference type="SMART" id="SM00448">
    <property type="entry name" value="REC"/>
    <property type="match status" value="1"/>
</dbReference>
<dbReference type="Pfam" id="PF00990">
    <property type="entry name" value="GGDEF"/>
    <property type="match status" value="1"/>
</dbReference>
<sequence>MTPKKNARILIVDDEKMNLKVLTELLREDYTLVLARNGEQALKFARQKPLPDLILLDVVMPEMGGHDVIRQLKEDPLTKDIPVIFVTALSTTGDEEQGLKLGAVDYITKPFSPPIVKMRIHNHLRSVHHHRLLDRLAYLDPLTEIANRRRFDEVIVKELSRAARNGTSLSVGMVDVDFFKQYNDHYGHAMGDRALYQIASSLKASLERPGDLVARYGGEEFALILPETDAPAAGRVAEKARRAVENEKIPHTISSVSSHITVSAGTATVRFTGRAGEQLRETRDGQTCEHTVESLMLQADQNLYKAKQNGRNRVWP</sequence>
<dbReference type="InterPro" id="IPR000160">
    <property type="entry name" value="GGDEF_dom"/>
</dbReference>
<dbReference type="AlphaFoldDB" id="A0A931CTP0"/>
<feature type="modified residue" description="4-aspartylphosphate" evidence="3">
    <location>
        <position position="57"/>
    </location>
</feature>
<dbReference type="InterPro" id="IPR043128">
    <property type="entry name" value="Rev_trsase/Diguanyl_cyclase"/>
</dbReference>
<evidence type="ECO:0000256" key="3">
    <source>
        <dbReference type="PROSITE-ProRule" id="PRU00169"/>
    </source>
</evidence>
<evidence type="ECO:0000259" key="4">
    <source>
        <dbReference type="PROSITE" id="PS50110"/>
    </source>
</evidence>
<dbReference type="FunFam" id="3.30.70.270:FF:000001">
    <property type="entry name" value="Diguanylate cyclase domain protein"/>
    <property type="match status" value="1"/>
</dbReference>
<proteinExistence type="predicted"/>
<gene>
    <name evidence="6" type="ORF">H0S81_04885</name>
</gene>
<dbReference type="GO" id="GO:0000160">
    <property type="term" value="P:phosphorelay signal transduction system"/>
    <property type="evidence" value="ECO:0007669"/>
    <property type="project" value="InterPro"/>
</dbReference>
<dbReference type="EC" id="2.7.7.65" evidence="1"/>
<dbReference type="Gene3D" id="3.30.70.270">
    <property type="match status" value="1"/>
</dbReference>
<dbReference type="GO" id="GO:1902201">
    <property type="term" value="P:negative regulation of bacterial-type flagellum-dependent cell motility"/>
    <property type="evidence" value="ECO:0007669"/>
    <property type="project" value="TreeGrafter"/>
</dbReference>
<accession>A0A931CTP0</accession>
<dbReference type="PROSITE" id="PS50887">
    <property type="entry name" value="GGDEF"/>
    <property type="match status" value="1"/>
</dbReference>
<dbReference type="EMBL" id="JACCQK010000251">
    <property type="protein sequence ID" value="MBG0779242.1"/>
    <property type="molecule type" value="Genomic_DNA"/>
</dbReference>
<dbReference type="PROSITE" id="PS50110">
    <property type="entry name" value="RESPONSE_REGULATORY"/>
    <property type="match status" value="1"/>
</dbReference>
<comment type="catalytic activity">
    <reaction evidence="2">
        <text>2 GTP = 3',3'-c-di-GMP + 2 diphosphate</text>
        <dbReference type="Rhea" id="RHEA:24898"/>
        <dbReference type="ChEBI" id="CHEBI:33019"/>
        <dbReference type="ChEBI" id="CHEBI:37565"/>
        <dbReference type="ChEBI" id="CHEBI:58805"/>
        <dbReference type="EC" id="2.7.7.65"/>
    </reaction>
</comment>
<dbReference type="NCBIfam" id="TIGR00254">
    <property type="entry name" value="GGDEF"/>
    <property type="match status" value="1"/>
</dbReference>
<feature type="domain" description="GGDEF" evidence="5">
    <location>
        <begin position="167"/>
        <end position="316"/>
    </location>
</feature>
<dbReference type="Pfam" id="PF00072">
    <property type="entry name" value="Response_reg"/>
    <property type="match status" value="1"/>
</dbReference>
<dbReference type="GO" id="GO:0005886">
    <property type="term" value="C:plasma membrane"/>
    <property type="evidence" value="ECO:0007669"/>
    <property type="project" value="TreeGrafter"/>
</dbReference>
<dbReference type="GO" id="GO:0043709">
    <property type="term" value="P:cell adhesion involved in single-species biofilm formation"/>
    <property type="evidence" value="ECO:0007669"/>
    <property type="project" value="TreeGrafter"/>
</dbReference>
<evidence type="ECO:0000259" key="5">
    <source>
        <dbReference type="PROSITE" id="PS50887"/>
    </source>
</evidence>
<dbReference type="Proteomes" id="UP000706172">
    <property type="component" value="Unassembled WGS sequence"/>
</dbReference>
<evidence type="ECO:0000256" key="2">
    <source>
        <dbReference type="ARBA" id="ARBA00034247"/>
    </source>
</evidence>
<dbReference type="InterPro" id="IPR011006">
    <property type="entry name" value="CheY-like_superfamily"/>
</dbReference>
<dbReference type="GO" id="GO:0052621">
    <property type="term" value="F:diguanylate cyclase activity"/>
    <property type="evidence" value="ECO:0007669"/>
    <property type="project" value="UniProtKB-EC"/>
</dbReference>
<organism evidence="6 7">
    <name type="scientific">Desulfotignum balticum</name>
    <dbReference type="NCBI Taxonomy" id="115781"/>
    <lineage>
        <taxon>Bacteria</taxon>
        <taxon>Pseudomonadati</taxon>
        <taxon>Thermodesulfobacteriota</taxon>
        <taxon>Desulfobacteria</taxon>
        <taxon>Desulfobacterales</taxon>
        <taxon>Desulfobacteraceae</taxon>
        <taxon>Desulfotignum</taxon>
    </lineage>
</organism>
<dbReference type="PANTHER" id="PTHR45138">
    <property type="entry name" value="REGULATORY COMPONENTS OF SENSORY TRANSDUCTION SYSTEM"/>
    <property type="match status" value="1"/>
</dbReference>
<evidence type="ECO:0000313" key="7">
    <source>
        <dbReference type="Proteomes" id="UP000706172"/>
    </source>
</evidence>
<dbReference type="SUPFAM" id="SSF52172">
    <property type="entry name" value="CheY-like"/>
    <property type="match status" value="1"/>
</dbReference>
<protein>
    <recommendedName>
        <fullName evidence="1">diguanylate cyclase</fullName>
        <ecNumber evidence="1">2.7.7.65</ecNumber>
    </recommendedName>
</protein>
<dbReference type="Gene3D" id="3.40.50.2300">
    <property type="match status" value="1"/>
</dbReference>
<dbReference type="SMART" id="SM00267">
    <property type="entry name" value="GGDEF"/>
    <property type="match status" value="1"/>
</dbReference>
<dbReference type="InterPro" id="IPR029787">
    <property type="entry name" value="Nucleotide_cyclase"/>
</dbReference>
<keyword evidence="3" id="KW-0597">Phosphoprotein</keyword>
<feature type="domain" description="Response regulatory" evidence="4">
    <location>
        <begin position="8"/>
        <end position="124"/>
    </location>
</feature>
<dbReference type="CDD" id="cd19920">
    <property type="entry name" value="REC_PA4781-like"/>
    <property type="match status" value="1"/>
</dbReference>